<name>A0A6J4Q326_9ACTN</name>
<protein>
    <submittedName>
        <fullName evidence="1">Uncharacterized protein</fullName>
    </submittedName>
</protein>
<organism evidence="1">
    <name type="scientific">uncultured Rubrobacteraceae bacterium</name>
    <dbReference type="NCBI Taxonomy" id="349277"/>
    <lineage>
        <taxon>Bacteria</taxon>
        <taxon>Bacillati</taxon>
        <taxon>Actinomycetota</taxon>
        <taxon>Rubrobacteria</taxon>
        <taxon>Rubrobacterales</taxon>
        <taxon>Rubrobacteraceae</taxon>
        <taxon>environmental samples</taxon>
    </lineage>
</organism>
<reference evidence="1" key="1">
    <citation type="submission" date="2020-02" db="EMBL/GenBank/DDBJ databases">
        <authorList>
            <person name="Meier V. D."/>
        </authorList>
    </citation>
    <scope>NUCLEOTIDE SEQUENCE</scope>
    <source>
        <strain evidence="1">AVDCRST_MAG01</strain>
    </source>
</reference>
<dbReference type="EMBL" id="CADCUW010000372">
    <property type="protein sequence ID" value="CAA9428959.1"/>
    <property type="molecule type" value="Genomic_DNA"/>
</dbReference>
<accession>A0A6J4Q326</accession>
<dbReference type="AlphaFoldDB" id="A0A6J4Q326"/>
<proteinExistence type="predicted"/>
<evidence type="ECO:0000313" key="1">
    <source>
        <dbReference type="EMBL" id="CAA9428959.1"/>
    </source>
</evidence>
<gene>
    <name evidence="1" type="ORF">AVDCRST_MAG01-01-2786</name>
</gene>
<sequence>MELREQIDQLDRDQLAELKVYIDDKLNPASKVEQRINYRSGWLQSEYRYTEKGTRRGPYWYFKFVKNGKNHSIYIGTTDNPRSAVDQMLLSKAG</sequence>